<reference evidence="2 3" key="1">
    <citation type="submission" date="2023-07" db="EMBL/GenBank/DDBJ databases">
        <title>Genomic Encyclopedia of Type Strains, Phase IV (KMG-IV): sequencing the most valuable type-strain genomes for metagenomic binning, comparative biology and taxonomic classification.</title>
        <authorList>
            <person name="Goeker M."/>
        </authorList>
    </citation>
    <scope>NUCLEOTIDE SEQUENCE [LARGE SCALE GENOMIC DNA]</scope>
    <source>
        <strain evidence="2 3">DSM 16784</strain>
    </source>
</reference>
<name>A0ABU0E1U8_9FIRM</name>
<dbReference type="Gene3D" id="3.40.109.10">
    <property type="entry name" value="NADH Oxidase"/>
    <property type="match status" value="1"/>
</dbReference>
<dbReference type="EMBL" id="JAUSUR010000002">
    <property type="protein sequence ID" value="MDQ0360791.1"/>
    <property type="molecule type" value="Genomic_DNA"/>
</dbReference>
<dbReference type="CDD" id="cd02140">
    <property type="entry name" value="Frm2-like"/>
    <property type="match status" value="1"/>
</dbReference>
<gene>
    <name evidence="2" type="ORF">J2S15_001536</name>
</gene>
<dbReference type="SUPFAM" id="SSF55469">
    <property type="entry name" value="FMN-dependent nitroreductase-like"/>
    <property type="match status" value="1"/>
</dbReference>
<dbReference type="RefSeq" id="WP_307406956.1">
    <property type="nucleotide sequence ID" value="NZ_JAUSUR010000002.1"/>
</dbReference>
<organism evidence="2 3">
    <name type="scientific">Breznakia pachnodae</name>
    <dbReference type="NCBI Taxonomy" id="265178"/>
    <lineage>
        <taxon>Bacteria</taxon>
        <taxon>Bacillati</taxon>
        <taxon>Bacillota</taxon>
        <taxon>Erysipelotrichia</taxon>
        <taxon>Erysipelotrichales</taxon>
        <taxon>Erysipelotrichaceae</taxon>
        <taxon>Breznakia</taxon>
    </lineage>
</organism>
<dbReference type="InterPro" id="IPR000415">
    <property type="entry name" value="Nitroreductase-like"/>
</dbReference>
<dbReference type="InterPro" id="IPR033877">
    <property type="entry name" value="Frm2/Hbn1"/>
</dbReference>
<accession>A0ABU0E1U8</accession>
<sequence length="199" mass="22834">MKTILESIKDRRSIYALSDEKVLSEDKLEELVKEVAMHVPSPFNMQSQRVVLLTGEQHHKLWSIVLETLRKIVPAENFSTTEDKIKGSFDSGYATILYFEDQDVVENMGNQFPSYKENFIAWSAHASAMMQYALWTTLEAEGLGASLQHYNPLIDDEVKETWNLPKQWKLIAQMPLGKPIAPAGEKEFMPIDEKVRVFK</sequence>
<comment type="caution">
    <text evidence="2">The sequence shown here is derived from an EMBL/GenBank/DDBJ whole genome shotgun (WGS) entry which is preliminary data.</text>
</comment>
<evidence type="ECO:0000259" key="1">
    <source>
        <dbReference type="Pfam" id="PF00881"/>
    </source>
</evidence>
<dbReference type="InterPro" id="IPR029479">
    <property type="entry name" value="Nitroreductase"/>
</dbReference>
<feature type="domain" description="Nitroreductase" evidence="1">
    <location>
        <begin position="8"/>
        <end position="178"/>
    </location>
</feature>
<dbReference type="Proteomes" id="UP001230220">
    <property type="component" value="Unassembled WGS sequence"/>
</dbReference>
<evidence type="ECO:0000313" key="2">
    <source>
        <dbReference type="EMBL" id="MDQ0360791.1"/>
    </source>
</evidence>
<dbReference type="PANTHER" id="PTHR43035">
    <property type="entry name" value="FATTY ACID REPRESSION MUTANT PROTEIN 2-RELATED"/>
    <property type="match status" value="1"/>
</dbReference>
<dbReference type="PANTHER" id="PTHR43035:SF1">
    <property type="entry name" value="FATTY ACID REPRESSION MUTANT PROTEIN 2-RELATED"/>
    <property type="match status" value="1"/>
</dbReference>
<protein>
    <submittedName>
        <fullName evidence="2">Oxidoreductase (Fatty acid repression mutant protein)</fullName>
    </submittedName>
</protein>
<dbReference type="Pfam" id="PF00881">
    <property type="entry name" value="Nitroreductase"/>
    <property type="match status" value="1"/>
</dbReference>
<proteinExistence type="predicted"/>
<evidence type="ECO:0000313" key="3">
    <source>
        <dbReference type="Proteomes" id="UP001230220"/>
    </source>
</evidence>
<keyword evidence="3" id="KW-1185">Reference proteome</keyword>